<dbReference type="EMBL" id="PCTA01000010">
    <property type="protein sequence ID" value="PIP61936.1"/>
    <property type="molecule type" value="Genomic_DNA"/>
</dbReference>
<dbReference type="Gene3D" id="3.90.550.10">
    <property type="entry name" value="Spore Coat Polysaccharide Biosynthesis Protein SpsA, Chain A"/>
    <property type="match status" value="1"/>
</dbReference>
<dbReference type="PANTHER" id="PTHR22916:SF66">
    <property type="entry name" value="BETA-1,3-GALACTOSYLTRANSFERASE-RELATED"/>
    <property type="match status" value="1"/>
</dbReference>
<feature type="domain" description="Glycosyltransferase 2-like" evidence="1">
    <location>
        <begin position="8"/>
        <end position="160"/>
    </location>
</feature>
<evidence type="ECO:0000313" key="2">
    <source>
        <dbReference type="EMBL" id="PIP61936.1"/>
    </source>
</evidence>
<name>A0A2H0BW70_9BACT</name>
<dbReference type="SUPFAM" id="SSF53448">
    <property type="entry name" value="Nucleotide-diphospho-sugar transferases"/>
    <property type="match status" value="1"/>
</dbReference>
<gene>
    <name evidence="2" type="ORF">COW99_01785</name>
</gene>
<evidence type="ECO:0000259" key="1">
    <source>
        <dbReference type="Pfam" id="PF00535"/>
    </source>
</evidence>
<accession>A0A2H0BW70</accession>
<sequence length="281" mass="31670">MRSLPLVSVNVRTYNSAKTLKETLESVVAQTYKNIEIILADGFSKDNTIKIAQSFGAKVHFADKLGDARKQNQVRSHGKYVLSLDSDQTLEPKVIEECVRYCEEDGYDAITISEKSVIKKGTYLEYLIAYDKWLIDQVIDDGILFGTACPRFFSKKILEKVKLSQGLSIFDDTILYAQVLRQGAKVKYMKSSSILHQEVTSWSVLAKKFFRYGQGYAVAWKQNPTTIATRSLPRRSYFSTIALTKPHLLIGLPILYLVKASSALMGLLYASVSVTPFEIEH</sequence>
<dbReference type="PANTHER" id="PTHR22916">
    <property type="entry name" value="GLYCOSYLTRANSFERASE"/>
    <property type="match status" value="1"/>
</dbReference>
<evidence type="ECO:0000313" key="3">
    <source>
        <dbReference type="Proteomes" id="UP000231246"/>
    </source>
</evidence>
<dbReference type="InterPro" id="IPR001173">
    <property type="entry name" value="Glyco_trans_2-like"/>
</dbReference>
<dbReference type="AlphaFoldDB" id="A0A2H0BW70"/>
<dbReference type="InterPro" id="IPR029044">
    <property type="entry name" value="Nucleotide-diphossugar_trans"/>
</dbReference>
<protein>
    <recommendedName>
        <fullName evidence="1">Glycosyltransferase 2-like domain-containing protein</fullName>
    </recommendedName>
</protein>
<proteinExistence type="predicted"/>
<comment type="caution">
    <text evidence="2">The sequence shown here is derived from an EMBL/GenBank/DDBJ whole genome shotgun (WGS) entry which is preliminary data.</text>
</comment>
<dbReference type="Pfam" id="PF00535">
    <property type="entry name" value="Glycos_transf_2"/>
    <property type="match status" value="1"/>
</dbReference>
<dbReference type="Proteomes" id="UP000231246">
    <property type="component" value="Unassembled WGS sequence"/>
</dbReference>
<organism evidence="2 3">
    <name type="scientific">Candidatus Roizmanbacteria bacterium CG22_combo_CG10-13_8_21_14_all_38_20</name>
    <dbReference type="NCBI Taxonomy" id="1974862"/>
    <lineage>
        <taxon>Bacteria</taxon>
        <taxon>Candidatus Roizmaniibacteriota</taxon>
    </lineage>
</organism>
<reference evidence="2 3" key="1">
    <citation type="submission" date="2017-09" db="EMBL/GenBank/DDBJ databases">
        <title>Depth-based differentiation of microbial function through sediment-hosted aquifers and enrichment of novel symbionts in the deep terrestrial subsurface.</title>
        <authorList>
            <person name="Probst A.J."/>
            <person name="Ladd B."/>
            <person name="Jarett J.K."/>
            <person name="Geller-Mcgrath D.E."/>
            <person name="Sieber C.M."/>
            <person name="Emerson J.B."/>
            <person name="Anantharaman K."/>
            <person name="Thomas B.C."/>
            <person name="Malmstrom R."/>
            <person name="Stieglmeier M."/>
            <person name="Klingl A."/>
            <person name="Woyke T."/>
            <person name="Ryan C.M."/>
            <person name="Banfield J.F."/>
        </authorList>
    </citation>
    <scope>NUCLEOTIDE SEQUENCE [LARGE SCALE GENOMIC DNA]</scope>
    <source>
        <strain evidence="2">CG22_combo_CG10-13_8_21_14_all_38_20</strain>
    </source>
</reference>
<dbReference type="CDD" id="cd00761">
    <property type="entry name" value="Glyco_tranf_GTA_type"/>
    <property type="match status" value="1"/>
</dbReference>